<dbReference type="InterPro" id="IPR013974">
    <property type="entry name" value="SAF"/>
</dbReference>
<dbReference type="EMBL" id="HG794546">
    <property type="protein sequence ID" value="CDL00932.1"/>
    <property type="molecule type" value="Genomic_DNA"/>
</dbReference>
<evidence type="ECO:0000256" key="1">
    <source>
        <dbReference type="ARBA" id="ARBA00004418"/>
    </source>
</evidence>
<reference evidence="6 7" key="1">
    <citation type="journal article" date="2014" name="Genome Announc.">
        <title>Complete genome sequence of Magnetospirillum gryphiswaldense MSR-1.</title>
        <authorList>
            <person name="Wang X."/>
            <person name="Wang Q."/>
            <person name="Zhang W."/>
            <person name="Wang Y."/>
            <person name="Li L."/>
            <person name="Wen T."/>
            <person name="Zhang T."/>
            <person name="Zhang Y."/>
            <person name="Xu J."/>
            <person name="Hu J."/>
            <person name="Li S."/>
            <person name="Liu L."/>
            <person name="Liu J."/>
            <person name="Jiang W."/>
            <person name="Tian J."/>
            <person name="Li Y."/>
            <person name="Schuler D."/>
            <person name="Wang L."/>
            <person name="Li J."/>
        </authorList>
    </citation>
    <scope>NUCLEOTIDE SEQUENCE [LARGE SCALE GENOMIC DNA]</scope>
    <source>
        <strain evidence="7">DSM 6361 / JCM 21280 / NBRC 15271 / MSR-1</strain>
    </source>
</reference>
<dbReference type="PANTHER" id="PTHR36307:SF1">
    <property type="entry name" value="FLAGELLA BASAL BODY P-RING FORMATION PROTEIN FLGA"/>
    <property type="match status" value="1"/>
</dbReference>
<organism evidence="6 7">
    <name type="scientific">Magnetospirillum gryphiswaldense (strain DSM 6361 / JCM 21280 / NBRC 15271 / MSR-1)</name>
    <dbReference type="NCBI Taxonomy" id="431944"/>
    <lineage>
        <taxon>Bacteria</taxon>
        <taxon>Pseudomonadati</taxon>
        <taxon>Pseudomonadota</taxon>
        <taxon>Alphaproteobacteria</taxon>
        <taxon>Rhodospirillales</taxon>
        <taxon>Rhodospirillaceae</taxon>
        <taxon>Magnetospirillum</taxon>
    </lineage>
</organism>
<gene>
    <name evidence="6" type="ordered locus">MGMSRv2__3717</name>
</gene>
<feature type="signal peptide" evidence="4">
    <location>
        <begin position="1"/>
        <end position="19"/>
    </location>
</feature>
<dbReference type="GO" id="GO:0044780">
    <property type="term" value="P:bacterial-type flagellum assembly"/>
    <property type="evidence" value="ECO:0007669"/>
    <property type="project" value="InterPro"/>
</dbReference>
<keyword evidence="6" id="KW-0282">Flagellum</keyword>
<dbReference type="eggNOG" id="COG1261">
    <property type="taxonomic scope" value="Bacteria"/>
</dbReference>
<evidence type="ECO:0000259" key="5">
    <source>
        <dbReference type="SMART" id="SM00858"/>
    </source>
</evidence>
<evidence type="ECO:0000313" key="6">
    <source>
        <dbReference type="EMBL" id="CDL00932.1"/>
    </source>
</evidence>
<dbReference type="HOGENOM" id="CLU_061553_1_0_5"/>
<keyword evidence="7" id="KW-1185">Reference proteome</keyword>
<dbReference type="STRING" id="1430440.MGMSRv2__3717"/>
<evidence type="ECO:0000313" key="7">
    <source>
        <dbReference type="Proteomes" id="UP000018922"/>
    </source>
</evidence>
<sequence>MKRILAATILTLCAAQAWAADLPVSLKQTATIQGDVVKLGDLWDNLGAKADVVLAGAPQPGKRIVADARWLAAVAQANAINWQPSSGFDRIVIERPGQLVDMRLIEAELRDALAMEGLPGAFEMEVSNRSALNIMVPANVSGLIAIRDVAVDVRNNRFAATVEVPADSPNSPNAVRQRVNGRFFPVAKVPVLARPLNRGDIITEADIKWVELRADVARRDIIIDVDQIIGQEPRQPVRADAPLRASELRRPVLVERNAMVTVTLKTANMSLTSQAKATEAGGKGDVIRITNLQSKRTVEAVVEGPGLVSVTPGGPRVLSN</sequence>
<proteinExistence type="predicted"/>
<feature type="chain" id="PRO_5004745220" evidence="4">
    <location>
        <begin position="20"/>
        <end position="320"/>
    </location>
</feature>
<keyword evidence="3" id="KW-0574">Periplasm</keyword>
<name>V6F6D6_MAGGM</name>
<dbReference type="InterPro" id="IPR017585">
    <property type="entry name" value="SAF_FlgA"/>
</dbReference>
<evidence type="ECO:0000256" key="2">
    <source>
        <dbReference type="ARBA" id="ARBA00022729"/>
    </source>
</evidence>
<feature type="domain" description="SAF" evidence="5">
    <location>
        <begin position="187"/>
        <end position="249"/>
    </location>
</feature>
<keyword evidence="6" id="KW-0969">Cilium</keyword>
<dbReference type="CDD" id="cd11614">
    <property type="entry name" value="SAF_CpaB_FlgA_like"/>
    <property type="match status" value="1"/>
</dbReference>
<dbReference type="Gene3D" id="2.30.30.760">
    <property type="match status" value="1"/>
</dbReference>
<dbReference type="Gene3D" id="3.90.1210.10">
    <property type="entry name" value="Antifreeze-like/N-acetylneuraminic acid synthase C-terminal domain"/>
    <property type="match status" value="1"/>
</dbReference>
<dbReference type="InterPro" id="IPR039246">
    <property type="entry name" value="Flagellar_FlgA"/>
</dbReference>
<dbReference type="Pfam" id="PF13144">
    <property type="entry name" value="ChapFlgA"/>
    <property type="match status" value="1"/>
</dbReference>
<dbReference type="Proteomes" id="UP000018922">
    <property type="component" value="Chromosome I"/>
</dbReference>
<dbReference type="SMART" id="SM00858">
    <property type="entry name" value="SAF"/>
    <property type="match status" value="1"/>
</dbReference>
<evidence type="ECO:0000256" key="3">
    <source>
        <dbReference type="ARBA" id="ARBA00022764"/>
    </source>
</evidence>
<comment type="subcellular location">
    <subcellularLocation>
        <location evidence="1">Periplasm</location>
    </subcellularLocation>
</comment>
<keyword evidence="2 4" id="KW-0732">Signal</keyword>
<dbReference type="AlphaFoldDB" id="V6F6D6"/>
<dbReference type="KEGG" id="mgy:MGMSRv2__3717"/>
<dbReference type="PANTHER" id="PTHR36307">
    <property type="entry name" value="FLAGELLA BASAL BODY P-RING FORMATION PROTEIN FLGA"/>
    <property type="match status" value="1"/>
</dbReference>
<protein>
    <submittedName>
        <fullName evidence="6">Flagellar protein</fullName>
    </submittedName>
</protein>
<accession>V6F6D6</accession>
<keyword evidence="6" id="KW-0966">Cell projection</keyword>
<evidence type="ECO:0000256" key="4">
    <source>
        <dbReference type="SAM" id="SignalP"/>
    </source>
</evidence>
<dbReference type="GO" id="GO:0042597">
    <property type="term" value="C:periplasmic space"/>
    <property type="evidence" value="ECO:0007669"/>
    <property type="project" value="UniProtKB-SubCell"/>
</dbReference>
<dbReference type="NCBIfam" id="TIGR03170">
    <property type="entry name" value="flgA_cterm"/>
    <property type="match status" value="1"/>
</dbReference>